<reference evidence="1 2" key="1">
    <citation type="submission" date="2024-01" db="EMBL/GenBank/DDBJ databases">
        <title>The diversity of rhizobia nodulating Mimosa spp. in eleven states of Brazil covering several biomes is determined by host plant, location, and edaphic factors.</title>
        <authorList>
            <person name="Rouws L."/>
            <person name="Barauna A."/>
            <person name="Beukes C."/>
            <person name="De Faria S.M."/>
            <person name="Gross E."/>
            <person name="Dos Reis Junior F.B."/>
            <person name="Simon M."/>
            <person name="Maluk M."/>
            <person name="Odee D.W."/>
            <person name="Kenicer G."/>
            <person name="Young J.P.W."/>
            <person name="Reis V.M."/>
            <person name="Zilli J."/>
            <person name="James E.K."/>
        </authorList>
    </citation>
    <scope>NUCLEOTIDE SEQUENCE [LARGE SCALE GENOMIC DNA]</scope>
    <source>
        <strain evidence="1 2">JPY77</strain>
    </source>
</reference>
<sequence length="78" mass="8376">MEKVDKGVYVFEVKEGEASASGRDDALVSLYYQPTTSELSIVGSGFLSINLKRGTTVQQAAAIAQYLAEHIDSISYTG</sequence>
<name>A0ABU9QSQ7_9BURK</name>
<accession>A0ABU9QSQ7</accession>
<dbReference type="RefSeq" id="WP_201662750.1">
    <property type="nucleotide sequence ID" value="NZ_CAJHCS010000081.1"/>
</dbReference>
<protein>
    <submittedName>
        <fullName evidence="1">Uncharacterized protein</fullName>
    </submittedName>
</protein>
<organism evidence="1 2">
    <name type="scientific">Paraburkholderia sabiae</name>
    <dbReference type="NCBI Taxonomy" id="273251"/>
    <lineage>
        <taxon>Bacteria</taxon>
        <taxon>Pseudomonadati</taxon>
        <taxon>Pseudomonadota</taxon>
        <taxon>Betaproteobacteria</taxon>
        <taxon>Burkholderiales</taxon>
        <taxon>Burkholderiaceae</taxon>
        <taxon>Paraburkholderia</taxon>
    </lineage>
</organism>
<dbReference type="EMBL" id="JAZHGC010000106">
    <property type="protein sequence ID" value="MEM5292528.1"/>
    <property type="molecule type" value="Genomic_DNA"/>
</dbReference>
<evidence type="ECO:0000313" key="1">
    <source>
        <dbReference type="EMBL" id="MEM5292528.1"/>
    </source>
</evidence>
<keyword evidence="2" id="KW-1185">Reference proteome</keyword>
<gene>
    <name evidence="1" type="ORF">V4C55_43630</name>
</gene>
<comment type="caution">
    <text evidence="1">The sequence shown here is derived from an EMBL/GenBank/DDBJ whole genome shotgun (WGS) entry which is preliminary data.</text>
</comment>
<proteinExistence type="predicted"/>
<dbReference type="Proteomes" id="UP001494588">
    <property type="component" value="Unassembled WGS sequence"/>
</dbReference>
<evidence type="ECO:0000313" key="2">
    <source>
        <dbReference type="Proteomes" id="UP001494588"/>
    </source>
</evidence>